<gene>
    <name evidence="1" type="ORF">MESMT1_0473</name>
</gene>
<evidence type="ECO:0000313" key="1">
    <source>
        <dbReference type="EMBL" id="BAW28403.1"/>
    </source>
</evidence>
<dbReference type="Proteomes" id="UP000265557">
    <property type="component" value="Chromosome"/>
</dbReference>
<protein>
    <submittedName>
        <fullName evidence="1">Tetratricopeptide repeat protein 39A</fullName>
    </submittedName>
</protein>
<accession>A0A3G9CR86</accession>
<dbReference type="AlphaFoldDB" id="A0A3G9CR86"/>
<evidence type="ECO:0000313" key="2">
    <source>
        <dbReference type="Proteomes" id="UP000265557"/>
    </source>
</evidence>
<organism evidence="1 2">
    <name type="scientific">Methanosarcina thermophila</name>
    <dbReference type="NCBI Taxonomy" id="2210"/>
    <lineage>
        <taxon>Archaea</taxon>
        <taxon>Methanobacteriati</taxon>
        <taxon>Methanobacteriota</taxon>
        <taxon>Stenosarchaea group</taxon>
        <taxon>Methanomicrobia</taxon>
        <taxon>Methanosarcinales</taxon>
        <taxon>Methanosarcinaceae</taxon>
        <taxon>Methanosarcina</taxon>
    </lineage>
</organism>
<name>A0A3G9CR86_METTE</name>
<sequence length="69" mass="8215">MQISCKLDAVLMSKFNIDSRITEKILKHLIFSFLNQSSADQRNYSHFKINRTRIKQIRNDIILIQNIHI</sequence>
<dbReference type="EMBL" id="AP017646">
    <property type="protein sequence ID" value="BAW28403.1"/>
    <property type="molecule type" value="Genomic_DNA"/>
</dbReference>
<reference evidence="1 2" key="1">
    <citation type="submission" date="2016-09" db="EMBL/GenBank/DDBJ databases">
        <title>Complete Genome Sequence of Methanosarcina thermophila MT-1.</title>
        <authorList>
            <person name="Kouzuma A."/>
        </authorList>
    </citation>
    <scope>NUCLEOTIDE SEQUENCE [LARGE SCALE GENOMIC DNA]</scope>
    <source>
        <strain evidence="1 2">MT-1</strain>
    </source>
</reference>
<proteinExistence type="predicted"/>